<protein>
    <recommendedName>
        <fullName evidence="3">Apolipoprotein D</fullName>
    </recommendedName>
</protein>
<evidence type="ECO:0000313" key="2">
    <source>
        <dbReference type="Proteomes" id="UP001558652"/>
    </source>
</evidence>
<comment type="caution">
    <text evidence="1">The sequence shown here is derived from an EMBL/GenBank/DDBJ whole genome shotgun (WGS) entry which is preliminary data.</text>
</comment>
<organism evidence="1 2">
    <name type="scientific">Ranatra chinensis</name>
    <dbReference type="NCBI Taxonomy" id="642074"/>
    <lineage>
        <taxon>Eukaryota</taxon>
        <taxon>Metazoa</taxon>
        <taxon>Ecdysozoa</taxon>
        <taxon>Arthropoda</taxon>
        <taxon>Hexapoda</taxon>
        <taxon>Insecta</taxon>
        <taxon>Pterygota</taxon>
        <taxon>Neoptera</taxon>
        <taxon>Paraneoptera</taxon>
        <taxon>Hemiptera</taxon>
        <taxon>Heteroptera</taxon>
        <taxon>Panheteroptera</taxon>
        <taxon>Nepomorpha</taxon>
        <taxon>Nepidae</taxon>
        <taxon>Ranatrinae</taxon>
        <taxon>Ranatra</taxon>
    </lineage>
</organism>
<evidence type="ECO:0000313" key="1">
    <source>
        <dbReference type="EMBL" id="KAL1116646.1"/>
    </source>
</evidence>
<reference evidence="1 2" key="1">
    <citation type="submission" date="2024-07" db="EMBL/GenBank/DDBJ databases">
        <title>Chromosome-level genome assembly of the water stick insect Ranatra chinensis (Heteroptera: Nepidae).</title>
        <authorList>
            <person name="Liu X."/>
        </authorList>
    </citation>
    <scope>NUCLEOTIDE SEQUENCE [LARGE SCALE GENOMIC DNA]</scope>
    <source>
        <strain evidence="1">Cailab_2021Rc</strain>
        <tissue evidence="1">Muscle</tissue>
    </source>
</reference>
<accession>A0ABD0XZJ6</accession>
<dbReference type="SUPFAM" id="SSF50814">
    <property type="entry name" value="Lipocalins"/>
    <property type="match status" value="1"/>
</dbReference>
<dbReference type="Gene3D" id="2.40.128.20">
    <property type="match status" value="1"/>
</dbReference>
<dbReference type="Proteomes" id="UP001558652">
    <property type="component" value="Unassembled WGS sequence"/>
</dbReference>
<dbReference type="PANTHER" id="PTHR10612:SF49">
    <property type="entry name" value="APOLIPOPROTEIN D-LIKE PROTEIN"/>
    <property type="match status" value="1"/>
</dbReference>
<proteinExistence type="predicted"/>
<gene>
    <name evidence="1" type="ORF">AAG570_005118</name>
</gene>
<dbReference type="EMBL" id="JBFDAA010000017">
    <property type="protein sequence ID" value="KAL1116646.1"/>
    <property type="molecule type" value="Genomic_DNA"/>
</dbReference>
<dbReference type="PANTHER" id="PTHR10612">
    <property type="entry name" value="APOLIPOPROTEIN D"/>
    <property type="match status" value="1"/>
</dbReference>
<name>A0ABD0XZJ6_9HEMI</name>
<keyword evidence="2" id="KW-1185">Reference proteome</keyword>
<dbReference type="AlphaFoldDB" id="A0ABD0XZJ6"/>
<sequence length="240" mass="26656">MMASVMVTRVTGHTYHLGDCPIVEPQSGFEMSRFLGMWYVVQKTSTGSRCLYYNITQSPEPYEYTIEQVSEHPALGVVSVDNKYHYTGTLKVPQKDTPARMTVKFPLNPIGKSSFVVFITDYDTYAGIYTCQELPASNRRSASILSRKPILDKQYIDKIRLRMSGFGVNPYDLSLIDQSKCPKETNIDLGIDPDTFSASNIAAGVRKAGEKIGDGIEVVAAGGKRVYDSVNKDSEVELLK</sequence>
<evidence type="ECO:0008006" key="3">
    <source>
        <dbReference type="Google" id="ProtNLM"/>
    </source>
</evidence>
<dbReference type="InterPro" id="IPR012674">
    <property type="entry name" value="Calycin"/>
</dbReference>